<comment type="caution">
    <text evidence="2">The sequence shown here is derived from an EMBL/GenBank/DDBJ whole genome shotgun (WGS) entry which is preliminary data.</text>
</comment>
<evidence type="ECO:0000313" key="3">
    <source>
        <dbReference type="Proteomes" id="UP000593570"/>
    </source>
</evidence>
<gene>
    <name evidence="2" type="ORF">HZS61_001154</name>
</gene>
<evidence type="ECO:0000256" key="1">
    <source>
        <dbReference type="SAM" id="MobiDB-lite"/>
    </source>
</evidence>
<feature type="compositionally biased region" description="Pro residues" evidence="1">
    <location>
        <begin position="132"/>
        <end position="141"/>
    </location>
</feature>
<protein>
    <submittedName>
        <fullName evidence="2">Uncharacterized protein</fullName>
    </submittedName>
</protein>
<reference evidence="2 3" key="1">
    <citation type="journal article" date="2020" name="bioRxiv">
        <title>A chromosome-scale genome assembly for the Fusarium oxysporum strain Fo5176 to establish a model Arabidopsis-fungal pathosystem.</title>
        <authorList>
            <person name="Fokkens L."/>
            <person name="Guo L."/>
            <person name="Dora S."/>
            <person name="Wang B."/>
            <person name="Ye K."/>
            <person name="Sanchez-Rodriguez C."/>
            <person name="Croll D."/>
        </authorList>
    </citation>
    <scope>NUCLEOTIDE SEQUENCE [LARGE SCALE GENOMIC DNA]</scope>
    <source>
        <strain evidence="2 3">Fo5176</strain>
    </source>
</reference>
<name>A0A8H6H3Z1_FUSOX</name>
<feature type="region of interest" description="Disordered" evidence="1">
    <location>
        <begin position="113"/>
        <end position="141"/>
    </location>
</feature>
<dbReference type="EMBL" id="JACDXP010000001">
    <property type="protein sequence ID" value="KAF6529842.1"/>
    <property type="molecule type" value="Genomic_DNA"/>
</dbReference>
<dbReference type="AlphaFoldDB" id="A0A8H6H3Z1"/>
<evidence type="ECO:0000313" key="2">
    <source>
        <dbReference type="EMBL" id="KAF6529842.1"/>
    </source>
</evidence>
<dbReference type="Proteomes" id="UP000593570">
    <property type="component" value="Unassembled WGS sequence"/>
</dbReference>
<organism evidence="2 3">
    <name type="scientific">Fusarium oxysporum f. sp. conglutinans</name>
    <dbReference type="NCBI Taxonomy" id="100902"/>
    <lineage>
        <taxon>Eukaryota</taxon>
        <taxon>Fungi</taxon>
        <taxon>Dikarya</taxon>
        <taxon>Ascomycota</taxon>
        <taxon>Pezizomycotina</taxon>
        <taxon>Sordariomycetes</taxon>
        <taxon>Hypocreomycetidae</taxon>
        <taxon>Hypocreales</taxon>
        <taxon>Nectriaceae</taxon>
        <taxon>Fusarium</taxon>
        <taxon>Fusarium oxysporum species complex</taxon>
    </lineage>
</organism>
<proteinExistence type="predicted"/>
<sequence length="141" mass="15622">MSIEIFPITSFSDGCALVQKRLASHFLPPFRTSLHVSLWNKLPFKSSQPPTSSAQDLCPPARSSYTSLRPIRAHIRSIPFVHSVAPRRVFLQQPPQQQLIHLHVLATTDNMIEGSSTPSNMGRGAYDTTGCPKPPPRPRPS</sequence>
<accession>A0A8H6H3Z1</accession>